<organism evidence="1 2">
    <name type="scientific">Mya arenaria</name>
    <name type="common">Soft-shell clam</name>
    <dbReference type="NCBI Taxonomy" id="6604"/>
    <lineage>
        <taxon>Eukaryota</taxon>
        <taxon>Metazoa</taxon>
        <taxon>Spiralia</taxon>
        <taxon>Lophotrochozoa</taxon>
        <taxon>Mollusca</taxon>
        <taxon>Bivalvia</taxon>
        <taxon>Autobranchia</taxon>
        <taxon>Heteroconchia</taxon>
        <taxon>Euheterodonta</taxon>
        <taxon>Imparidentia</taxon>
        <taxon>Neoheterodontei</taxon>
        <taxon>Myida</taxon>
        <taxon>Myoidea</taxon>
        <taxon>Myidae</taxon>
        <taxon>Mya</taxon>
    </lineage>
</organism>
<protein>
    <submittedName>
        <fullName evidence="1">SIAE-like protein</fullName>
    </submittedName>
</protein>
<accession>A0ABY7DZC7</accession>
<dbReference type="Proteomes" id="UP001164746">
    <property type="component" value="Chromosome 4"/>
</dbReference>
<dbReference type="PANTHER" id="PTHR22901:SF0">
    <property type="entry name" value="SIALATE O-ACETYLESTERASE"/>
    <property type="match status" value="1"/>
</dbReference>
<dbReference type="InterPro" id="IPR039329">
    <property type="entry name" value="SIAE"/>
</dbReference>
<gene>
    <name evidence="1" type="ORF">MAR_008589</name>
</gene>
<name>A0ABY7DZC7_MYAAR</name>
<dbReference type="EMBL" id="CP111015">
    <property type="protein sequence ID" value="WAR02031.1"/>
    <property type="molecule type" value="Genomic_DNA"/>
</dbReference>
<evidence type="ECO:0000313" key="2">
    <source>
        <dbReference type="Proteomes" id="UP001164746"/>
    </source>
</evidence>
<keyword evidence="2" id="KW-1185">Reference proteome</keyword>
<evidence type="ECO:0000313" key="1">
    <source>
        <dbReference type="EMBL" id="WAR02031.1"/>
    </source>
</evidence>
<proteinExistence type="predicted"/>
<dbReference type="PANTHER" id="PTHR22901">
    <property type="entry name" value="SIALATE O-ACETYLESTERASE"/>
    <property type="match status" value="1"/>
</dbReference>
<reference evidence="1" key="1">
    <citation type="submission" date="2022-11" db="EMBL/GenBank/DDBJ databases">
        <title>Centuries of genome instability and evolution in soft-shell clam transmissible cancer (bioRxiv).</title>
        <authorList>
            <person name="Hart S.F.M."/>
            <person name="Yonemitsu M.A."/>
            <person name="Giersch R.M."/>
            <person name="Beal B.F."/>
            <person name="Arriagada G."/>
            <person name="Davis B.W."/>
            <person name="Ostrander E.A."/>
            <person name="Goff S.P."/>
            <person name="Metzger M.J."/>
        </authorList>
    </citation>
    <scope>NUCLEOTIDE SEQUENCE</scope>
    <source>
        <strain evidence="1">MELC-2E11</strain>
        <tissue evidence="1">Siphon/mantle</tissue>
    </source>
</reference>
<sequence>MEILVLAPFRNGSSSLGFSEIRWAQTANYGYVPNPSLSAVFMAVAMDLPDFESPHGAIHPRFKEDVAARLALAARAVAYGDSSLDYQVCCGSTEAHKCTAAEWKAVSITAHDQTTVTMDTHVCSGQTHVVAGVRYAWHESPCAFMQCAVYGKDNGLPAPTFVKQAPFN</sequence>